<gene>
    <name evidence="1" type="ORF">OKIOD_LOCUS16384</name>
</gene>
<keyword evidence="2" id="KW-1185">Reference proteome</keyword>
<reference evidence="1 2" key="1">
    <citation type="submission" date="2021-04" db="EMBL/GenBank/DDBJ databases">
        <authorList>
            <person name="Bliznina A."/>
        </authorList>
    </citation>
    <scope>NUCLEOTIDE SEQUENCE [LARGE SCALE GENOMIC DNA]</scope>
</reference>
<protein>
    <submittedName>
        <fullName evidence="1">Oidioi.mRNA.OKI2018_I69.chr2.g7619.t1.cds</fullName>
    </submittedName>
</protein>
<dbReference type="EMBL" id="OU015567">
    <property type="protein sequence ID" value="CAG5113515.1"/>
    <property type="molecule type" value="Genomic_DNA"/>
</dbReference>
<name>A0ABN7TBH4_OIKDI</name>
<proteinExistence type="predicted"/>
<evidence type="ECO:0000313" key="2">
    <source>
        <dbReference type="Proteomes" id="UP001158576"/>
    </source>
</evidence>
<evidence type="ECO:0000313" key="1">
    <source>
        <dbReference type="EMBL" id="CAG5113515.1"/>
    </source>
</evidence>
<organism evidence="1 2">
    <name type="scientific">Oikopleura dioica</name>
    <name type="common">Tunicate</name>
    <dbReference type="NCBI Taxonomy" id="34765"/>
    <lineage>
        <taxon>Eukaryota</taxon>
        <taxon>Metazoa</taxon>
        <taxon>Chordata</taxon>
        <taxon>Tunicata</taxon>
        <taxon>Appendicularia</taxon>
        <taxon>Copelata</taxon>
        <taxon>Oikopleuridae</taxon>
        <taxon>Oikopleura</taxon>
    </lineage>
</organism>
<accession>A0ABN7TBH4</accession>
<sequence length="230" mass="25754">MSDKPSRMVHCPPGTILPKELEETKKVVAKLAEFEGGSLELVEFEVPEGMNVPGPATPGFRPLLLSAGNGTPRNISVIFYSDHQPPANVAQTVKSQTDAFVDVMFDSSYITISESNPHLIKFIARTEPCFIDDKDSHLPIVGFIRAVSDQFAKQAGRNIDLWRDKPCKLNFFEKIKVQNEWEDSALDWLVPKCQKVGFHCEAHKLNKKVEFITMQSEDGVREGIVRVLNA</sequence>
<dbReference type="Proteomes" id="UP001158576">
    <property type="component" value="Chromosome 2"/>
</dbReference>